<dbReference type="EMBL" id="JACJIA010000026">
    <property type="protein sequence ID" value="MBA8957595.1"/>
    <property type="molecule type" value="Genomic_DNA"/>
</dbReference>
<organism evidence="1 2">
    <name type="scientific">Actinomadura namibiensis</name>
    <dbReference type="NCBI Taxonomy" id="182080"/>
    <lineage>
        <taxon>Bacteria</taxon>
        <taxon>Bacillati</taxon>
        <taxon>Actinomycetota</taxon>
        <taxon>Actinomycetes</taxon>
        <taxon>Streptosporangiales</taxon>
        <taxon>Thermomonosporaceae</taxon>
        <taxon>Actinomadura</taxon>
    </lineage>
</organism>
<dbReference type="Proteomes" id="UP000572680">
    <property type="component" value="Unassembled WGS sequence"/>
</dbReference>
<reference evidence="1 2" key="1">
    <citation type="submission" date="2020-08" db="EMBL/GenBank/DDBJ databases">
        <title>Genomic Encyclopedia of Type Strains, Phase IV (KMG-IV): sequencing the most valuable type-strain genomes for metagenomic binning, comparative biology and taxonomic classification.</title>
        <authorList>
            <person name="Goeker M."/>
        </authorList>
    </citation>
    <scope>NUCLEOTIDE SEQUENCE [LARGE SCALE GENOMIC DNA]</scope>
    <source>
        <strain evidence="1 2">DSM 44197</strain>
    </source>
</reference>
<comment type="caution">
    <text evidence="1">The sequence shown here is derived from an EMBL/GenBank/DDBJ whole genome shotgun (WGS) entry which is preliminary data.</text>
</comment>
<dbReference type="Pfam" id="PF20062">
    <property type="entry name" value="DUF6461"/>
    <property type="match status" value="1"/>
</dbReference>
<sequence>MLERLGAGPVDPPRVTGAEAVHEYELDGWEGSGDLVGVFAAGDWAVAFEPGCHRLADHDTLVRLSAGTRLVAHSSTINGHDRFTWREDGGERLSFPLSSSDGRELPTTGEIVDAMRAVGFRFEEGDAEREESIALAFAPAEHLTGVELTEEVFEESEHLLGGVAAV</sequence>
<name>A0A7W3QS89_ACTNM</name>
<evidence type="ECO:0000313" key="1">
    <source>
        <dbReference type="EMBL" id="MBA8957595.1"/>
    </source>
</evidence>
<dbReference type="InterPro" id="IPR045592">
    <property type="entry name" value="DUF6461"/>
</dbReference>
<evidence type="ECO:0000313" key="2">
    <source>
        <dbReference type="Proteomes" id="UP000572680"/>
    </source>
</evidence>
<dbReference type="AlphaFoldDB" id="A0A7W3QS89"/>
<keyword evidence="2" id="KW-1185">Reference proteome</keyword>
<accession>A0A7W3QS89</accession>
<gene>
    <name evidence="1" type="ORF">HNR61_009290</name>
</gene>
<protein>
    <submittedName>
        <fullName evidence="1">Uncharacterized protein</fullName>
    </submittedName>
</protein>
<proteinExistence type="predicted"/>